<evidence type="ECO:0000256" key="6">
    <source>
        <dbReference type="SAM" id="MobiDB-lite"/>
    </source>
</evidence>
<comment type="function">
    <text evidence="5">3'-5'-exoribonuclease that specifically recognizes RNAs polyuridylated at their 3' end and mediates their degradation. Component of an exosome-independent RNA degradation pathway that mediates degradation of cytoplasmic mRNAs that have been deadenylated and subsequently uridylated at their 3'.</text>
</comment>
<feature type="compositionally biased region" description="Basic residues" evidence="6">
    <location>
        <begin position="20"/>
        <end position="33"/>
    </location>
</feature>
<evidence type="ECO:0000256" key="2">
    <source>
        <dbReference type="ARBA" id="ARBA00022723"/>
    </source>
</evidence>
<dbReference type="Gene3D" id="2.40.50.690">
    <property type="match status" value="1"/>
</dbReference>
<feature type="compositionally biased region" description="Low complexity" evidence="6">
    <location>
        <begin position="34"/>
        <end position="46"/>
    </location>
</feature>
<feature type="site" description="Important for catalytic activity" evidence="5">
    <location>
        <position position="527"/>
    </location>
</feature>
<dbReference type="SUPFAM" id="SSF50249">
    <property type="entry name" value="Nucleic acid-binding proteins"/>
    <property type="match status" value="3"/>
</dbReference>
<keyword evidence="1 5" id="KW-0963">Cytoplasm</keyword>
<dbReference type="GO" id="GO:0003723">
    <property type="term" value="F:RNA binding"/>
    <property type="evidence" value="ECO:0007669"/>
    <property type="project" value="UniProtKB-KW"/>
</dbReference>
<reference evidence="8 9" key="1">
    <citation type="submission" date="2021-09" db="EMBL/GenBank/DDBJ databases">
        <title>Genomic insights and catalytic innovation underlie evolution of tropane alkaloids biosynthesis.</title>
        <authorList>
            <person name="Wang Y.-J."/>
            <person name="Tian T."/>
            <person name="Huang J.-P."/>
            <person name="Huang S.-X."/>
        </authorList>
    </citation>
    <scope>NUCLEOTIDE SEQUENCE [LARGE SCALE GENOMIC DNA]</scope>
    <source>
        <strain evidence="8">KIB-2018</strain>
        <tissue evidence="8">Leaf</tissue>
    </source>
</reference>
<comment type="subcellular location">
    <subcellularLocation>
        <location evidence="5">Cytoplasm</location>
    </subcellularLocation>
    <subcellularLocation>
        <location evidence="5">Cytoplasm</location>
        <location evidence="5">P-body</location>
    </subcellularLocation>
</comment>
<organism evidence="8 9">
    <name type="scientific">Erythroxylum novogranatense</name>
    <dbReference type="NCBI Taxonomy" id="1862640"/>
    <lineage>
        <taxon>Eukaryota</taxon>
        <taxon>Viridiplantae</taxon>
        <taxon>Streptophyta</taxon>
        <taxon>Embryophyta</taxon>
        <taxon>Tracheophyta</taxon>
        <taxon>Spermatophyta</taxon>
        <taxon>Magnoliopsida</taxon>
        <taxon>eudicotyledons</taxon>
        <taxon>Gunneridae</taxon>
        <taxon>Pentapetalae</taxon>
        <taxon>rosids</taxon>
        <taxon>fabids</taxon>
        <taxon>Malpighiales</taxon>
        <taxon>Erythroxylaceae</taxon>
        <taxon>Erythroxylum</taxon>
    </lineage>
</organism>
<dbReference type="EMBL" id="JAIWQS010000006">
    <property type="protein sequence ID" value="KAJ8762877.1"/>
    <property type="molecule type" value="Genomic_DNA"/>
</dbReference>
<keyword evidence="4 5" id="KW-0694">RNA-binding</keyword>
<evidence type="ECO:0000256" key="3">
    <source>
        <dbReference type="ARBA" id="ARBA00022842"/>
    </source>
</evidence>
<gene>
    <name evidence="8" type="ORF">K2173_023006</name>
</gene>
<sequence length="1111" mass="124110">MKAAMEVKNVVAEDSGDKDKKKKSKRRSNRRSRQTTSNTSNLASSSANEICGDDLLQFPRNDNNTKNLAREAESNTRNLGECGLTAVSDVTFNSMPTLHIFEPDHQLLPSDMGETLFSKSCPERFAGGDPYPSEFLLLHPYEGHAQCRIFLPHWSSQFVDEALEKSEAFKALFRVNAHNRLEAYCKIEGVPTDILISGIAAQNRAVEGDLVVIKIDPLSLWPKIKGSNVSSNKLSSAEASSLVTQANNITSCSYKGKNKMEVEHEHTDPMIQVLLQKGFHNEDVCADKSILLNSSMPMGYNFFNGQHPSSSSVLASTNTMLLDGQTEALSGVEWLCAMVSKHPSKRPTGKVMAIWERSHRRDAVVGFLNVKHWYNYKEGCRQDLKKKKKSLSISDCKYIQLAPTDLRFPKMMVPVKGLPDYIQRRLEDGDTTVETELVASKIDVWGEESPFPECHVVHGFGQGSEMQSWINAILYENAICCSDFSPKSLACLPDGTWQVPPEELQSRKDLRGLCIVTIDPSTATDLDDALSVEKLSDGTVRVGVHIADASYFVLPGTALDEEAKSRSTSVYMLQRKLPMLPPLLSENLCSLNPGVDRLAFSILWDFNSTGDVIDRWVGRSVIRSCCKLSYEHAQDIVDGVIDEVACKSSRDDLPRLHGNFEMSDVVECVLTLHGISKTLREKRFKDGALWLENSKIVFKLDDNGIPYDGFLSERKDSNFMVEEFMLLANRTAAEIISQAFPDSALLRRHPEPNMRKLREFEAFCMKHGLEMDTSSGHFHGSLECIREKLKDDSVLFDIFISFATKPMQPATYFCTGDLKEKSEWAHYALAAPLYTHFTSPLRRYPDIVVHRILAAAIEAEVLYLKGSSASCKVRFGPKVVKSLTGTSFDKDAAESFEGREALLAAASKHRIPCSDLLSDIVAYCNDRKLASRHVKDACDKLYLWVLLKKKEVLLSEARVLGLGQRFMSIYVNKLGIERRINYEDVERLTVEWLEITSTLVLHLCPYKRSSRRSGPGYYKPLEEVALVTYPNDPKVEPDGDCESDGIPVSRKSGNSVVSPHSDSILKSDIEPMFFPLTLRPLSTIPVALYAVGGNDGPIDIGVRLFTSSYFS</sequence>
<keyword evidence="5" id="KW-0378">Hydrolase</keyword>
<dbReference type="PANTHER" id="PTHR23355">
    <property type="entry name" value="RIBONUCLEASE"/>
    <property type="match status" value="1"/>
</dbReference>
<dbReference type="Pfam" id="PF17849">
    <property type="entry name" value="OB_Dis3"/>
    <property type="match status" value="1"/>
</dbReference>
<dbReference type="InterPro" id="IPR022966">
    <property type="entry name" value="RNase_II/R_CS"/>
</dbReference>
<evidence type="ECO:0000256" key="1">
    <source>
        <dbReference type="ARBA" id="ARBA00022490"/>
    </source>
</evidence>
<dbReference type="Gene3D" id="2.40.50.700">
    <property type="match status" value="1"/>
</dbReference>
<feature type="domain" description="RNB" evidence="7">
    <location>
        <begin position="507"/>
        <end position="859"/>
    </location>
</feature>
<dbReference type="FunFam" id="2.40.50.690:FF:000007">
    <property type="entry name" value="DIS3-like exonuclease 2"/>
    <property type="match status" value="1"/>
</dbReference>
<feature type="binding site" evidence="5">
    <location>
        <position position="528"/>
    </location>
    <ligand>
        <name>Mg(2+)</name>
        <dbReference type="ChEBI" id="CHEBI:18420"/>
    </ligand>
</feature>
<dbReference type="InterPro" id="IPR041505">
    <property type="entry name" value="Dis3_CSD2"/>
</dbReference>
<dbReference type="PROSITE" id="PS01175">
    <property type="entry name" value="RIBONUCLEASE_II"/>
    <property type="match status" value="1"/>
</dbReference>
<dbReference type="PANTHER" id="PTHR23355:SF9">
    <property type="entry name" value="DIS3-LIKE EXONUCLEASE 2"/>
    <property type="match status" value="1"/>
</dbReference>
<evidence type="ECO:0000313" key="9">
    <source>
        <dbReference type="Proteomes" id="UP001159364"/>
    </source>
</evidence>
<keyword evidence="2 5" id="KW-0479">Metal-binding</keyword>
<comment type="cofactor">
    <cofactor evidence="5">
        <name>Mg(2+)</name>
        <dbReference type="ChEBI" id="CHEBI:18420"/>
    </cofactor>
    <cofactor evidence="5">
        <name>Mn(2+)</name>
        <dbReference type="ChEBI" id="CHEBI:29035"/>
    </cofactor>
</comment>
<dbReference type="GO" id="GO:1990074">
    <property type="term" value="P:polyuridylation-dependent mRNA catabolic process"/>
    <property type="evidence" value="ECO:0007669"/>
    <property type="project" value="UniProtKB-UniRule"/>
</dbReference>
<dbReference type="InterPro" id="IPR012340">
    <property type="entry name" value="NA-bd_OB-fold"/>
</dbReference>
<accession>A0AAV8T7Y1</accession>
<dbReference type="Proteomes" id="UP001159364">
    <property type="component" value="Linkage Group LG06"/>
</dbReference>
<keyword evidence="5" id="KW-0540">Nuclease</keyword>
<keyword evidence="9" id="KW-1185">Reference proteome</keyword>
<dbReference type="GO" id="GO:0046872">
    <property type="term" value="F:metal ion binding"/>
    <property type="evidence" value="ECO:0007669"/>
    <property type="project" value="UniProtKB-KW"/>
</dbReference>
<dbReference type="InterPro" id="IPR001900">
    <property type="entry name" value="RNase_II/R"/>
</dbReference>
<evidence type="ECO:0000259" key="7">
    <source>
        <dbReference type="SMART" id="SM00955"/>
    </source>
</evidence>
<dbReference type="Pfam" id="PF00773">
    <property type="entry name" value="RNB"/>
    <property type="match status" value="1"/>
</dbReference>
<feature type="binding site" evidence="5">
    <location>
        <position position="519"/>
    </location>
    <ligand>
        <name>Mg(2+)</name>
        <dbReference type="ChEBI" id="CHEBI:18420"/>
    </ligand>
</feature>
<dbReference type="GO" id="GO:0000932">
    <property type="term" value="C:P-body"/>
    <property type="evidence" value="ECO:0007669"/>
    <property type="project" value="UniProtKB-SubCell"/>
</dbReference>
<dbReference type="AlphaFoldDB" id="A0AAV8T7Y1"/>
<keyword evidence="5" id="KW-0464">Manganese</keyword>
<keyword evidence="3 5" id="KW-0460">Magnesium</keyword>
<dbReference type="GO" id="GO:0000175">
    <property type="term" value="F:3'-5'-RNA exonuclease activity"/>
    <property type="evidence" value="ECO:0007669"/>
    <property type="project" value="UniProtKB-UniRule"/>
</dbReference>
<proteinExistence type="inferred from homology"/>
<evidence type="ECO:0000256" key="5">
    <source>
        <dbReference type="HAMAP-Rule" id="MF_03045"/>
    </source>
</evidence>
<dbReference type="InterPro" id="IPR028591">
    <property type="entry name" value="DIS3L2"/>
</dbReference>
<feature type="region of interest" description="Disordered" evidence="6">
    <location>
        <begin position="1"/>
        <end position="46"/>
    </location>
</feature>
<dbReference type="SMART" id="SM00955">
    <property type="entry name" value="RNB"/>
    <property type="match status" value="1"/>
</dbReference>
<dbReference type="GO" id="GO:0000956">
    <property type="term" value="P:nuclear-transcribed mRNA catabolic process"/>
    <property type="evidence" value="ECO:0007669"/>
    <property type="project" value="UniProtKB-UniRule"/>
</dbReference>
<dbReference type="InterPro" id="IPR050180">
    <property type="entry name" value="RNR_Ribonuclease"/>
</dbReference>
<comment type="caution">
    <text evidence="8">The sequence shown here is derived from an EMBL/GenBank/DDBJ whole genome shotgun (WGS) entry which is preliminary data.</text>
</comment>
<protein>
    <recommendedName>
        <fullName evidence="5">DIS3-like exonuclease 2</fullName>
        <ecNumber evidence="5">3.1.13.-</ecNumber>
    </recommendedName>
</protein>
<keyword evidence="5" id="KW-0269">Exonuclease</keyword>
<evidence type="ECO:0000313" key="8">
    <source>
        <dbReference type="EMBL" id="KAJ8762877.1"/>
    </source>
</evidence>
<name>A0AAV8T7Y1_9ROSI</name>
<comment type="similarity">
    <text evidence="5">Belongs to the RNR ribonuclease family. DIS3L2 subfamily.</text>
</comment>
<dbReference type="HAMAP" id="MF_03045">
    <property type="entry name" value="DIS3L2"/>
    <property type="match status" value="1"/>
</dbReference>
<evidence type="ECO:0000256" key="4">
    <source>
        <dbReference type="ARBA" id="ARBA00022884"/>
    </source>
</evidence>
<dbReference type="EC" id="3.1.13.-" evidence="5"/>